<keyword evidence="4" id="KW-1185">Reference proteome</keyword>
<dbReference type="GeneID" id="63793502"/>
<feature type="compositionally biased region" description="Acidic residues" evidence="2">
    <location>
        <begin position="741"/>
        <end position="762"/>
    </location>
</feature>
<dbReference type="AlphaFoldDB" id="A0A364KXJ9"/>
<dbReference type="Proteomes" id="UP000249363">
    <property type="component" value="Unassembled WGS sequence"/>
</dbReference>
<dbReference type="EMBL" id="MIKG01000007">
    <property type="protein sequence ID" value="RAO68274.1"/>
    <property type="molecule type" value="Genomic_DNA"/>
</dbReference>
<gene>
    <name evidence="3" type="ORF">BHQ10_004286</name>
</gene>
<name>A0A364KXJ9_TALAM</name>
<dbReference type="SUPFAM" id="SSF57997">
    <property type="entry name" value="Tropomyosin"/>
    <property type="match status" value="1"/>
</dbReference>
<feature type="compositionally biased region" description="Pro residues" evidence="2">
    <location>
        <begin position="525"/>
        <end position="535"/>
    </location>
</feature>
<dbReference type="PANTHER" id="PTHR23159:SF60">
    <property type="entry name" value="SPINDLE ASSEMBLY ABNORMAL PROTEIN 4"/>
    <property type="match status" value="1"/>
</dbReference>
<protein>
    <submittedName>
        <fullName evidence="3">Uncharacterized protein</fullName>
    </submittedName>
</protein>
<evidence type="ECO:0000256" key="2">
    <source>
        <dbReference type="SAM" id="MobiDB-lite"/>
    </source>
</evidence>
<dbReference type="RefSeq" id="XP_040732790.1">
    <property type="nucleotide sequence ID" value="XM_040876635.1"/>
</dbReference>
<evidence type="ECO:0000313" key="3">
    <source>
        <dbReference type="EMBL" id="RAO68274.1"/>
    </source>
</evidence>
<keyword evidence="1" id="KW-0175">Coiled coil</keyword>
<feature type="coiled-coil region" evidence="1">
    <location>
        <begin position="182"/>
        <end position="402"/>
    </location>
</feature>
<evidence type="ECO:0000256" key="1">
    <source>
        <dbReference type="SAM" id="Coils"/>
    </source>
</evidence>
<reference evidence="3 4" key="1">
    <citation type="journal article" date="2017" name="Biotechnol. Biofuels">
        <title>Differential beta-glucosidase expression as a function of carbon source availability in Talaromyces amestolkiae: a genomic and proteomic approach.</title>
        <authorList>
            <person name="de Eugenio L.I."/>
            <person name="Mendez-Liter J.A."/>
            <person name="Nieto-Dominguez M."/>
            <person name="Alonso L."/>
            <person name="Gil-Munoz J."/>
            <person name="Barriuso J."/>
            <person name="Prieto A."/>
            <person name="Martinez M.J."/>
        </authorList>
    </citation>
    <scope>NUCLEOTIDE SEQUENCE [LARGE SCALE GENOMIC DNA]</scope>
    <source>
        <strain evidence="3 4">CIB</strain>
    </source>
</reference>
<evidence type="ECO:0000313" key="4">
    <source>
        <dbReference type="Proteomes" id="UP000249363"/>
    </source>
</evidence>
<accession>A0A364KXJ9</accession>
<dbReference type="STRING" id="1196081.A0A364KXJ9"/>
<organism evidence="3 4">
    <name type="scientific">Talaromyces amestolkiae</name>
    <dbReference type="NCBI Taxonomy" id="1196081"/>
    <lineage>
        <taxon>Eukaryota</taxon>
        <taxon>Fungi</taxon>
        <taxon>Dikarya</taxon>
        <taxon>Ascomycota</taxon>
        <taxon>Pezizomycotina</taxon>
        <taxon>Eurotiomycetes</taxon>
        <taxon>Eurotiomycetidae</taxon>
        <taxon>Eurotiales</taxon>
        <taxon>Trichocomaceae</taxon>
        <taxon>Talaromyces</taxon>
        <taxon>Talaromyces sect. Talaromyces</taxon>
    </lineage>
</organism>
<feature type="compositionally biased region" description="Polar residues" evidence="2">
    <location>
        <begin position="654"/>
        <end position="674"/>
    </location>
</feature>
<comment type="caution">
    <text evidence="3">The sequence shown here is derived from an EMBL/GenBank/DDBJ whole genome shotgun (WGS) entry which is preliminary data.</text>
</comment>
<feature type="compositionally biased region" description="Low complexity" evidence="2">
    <location>
        <begin position="643"/>
        <end position="653"/>
    </location>
</feature>
<proteinExistence type="predicted"/>
<dbReference type="PANTHER" id="PTHR23159">
    <property type="entry name" value="CENTROSOMAL PROTEIN 2"/>
    <property type="match status" value="1"/>
</dbReference>
<dbReference type="Gene3D" id="1.10.287.1490">
    <property type="match status" value="1"/>
</dbReference>
<sequence>MATVEAPVSLRDTVNQIDLDVKFNGEEINGARIKSKLGNLFRRNNQSGLDGSISITEQMSRTSTSTTEVDNASSSTATGIYTNGVKEELTNGILEENGAVRGVKPTGALRGIIEGVGSGAWEDRTFPCQKHERPSRFPEPDGPLPFPKEMRDLVAWTDSFVEHLGWIALRGEQDITGYKARLRNADNEKITLTKEITDLQNQLKAVNKTVENMRQKNDTLSSEIKVLELDKAAVDKRIVELKEQNSQLDQERWQLSHDKETLINANESLTRMLNELTTKYELNEDHLHDLQKKLDDLNDEDLRKIEERESTIFKLQQVITSKQETIDSLTTALAAAEAALIVAEDKVDSLTKRLSRAETARDEAVAQLNESKGEVRTLKGTNAGLEENIRVLQRDIAHHEEDIGVLKGQLAEASTREKEARAAVVSVQEHARTHWSTLQNIRVVGGWFRQNDWDVCDTVVPDPVSGRPSTTHGKYIPPQVVPGGETFRGLPIQPQPIVPTGTAPGGSVGPSQPEKLPKPVETSKPPTPIVIPEPKPVTQGTKEPVRTTGPEASRPVVSDTTRTSAPTEIPQPKPASKTAEPVRAPGLDVSTPEAPSKPPTVPASVETPIPGPIKAPGLDVSPSVTPHQSVPIKLDPVDPAPADPAATIQAPTPVQSEPVNTPVPTSAANPQSGPENPGEPDLRAPSPAAAPASAQGPAPETHAPVEQPASPIQGSIPKEPELEEQEAGEPDFSGPQHEPSVDEQDSPDISEGGDGDEPEAQDSTEWVVVDMENGKVLSMEVLAMIGRDVMSARDRTIQILMRNRIVDGKDMKDQAPGDVERGKGRVKDVSVAMIVD</sequence>
<dbReference type="OrthoDB" id="4350898at2759"/>
<feature type="compositionally biased region" description="Low complexity" evidence="2">
    <location>
        <begin position="684"/>
        <end position="699"/>
    </location>
</feature>
<feature type="region of interest" description="Disordered" evidence="2">
    <location>
        <begin position="465"/>
        <end position="763"/>
    </location>
</feature>